<comment type="caution">
    <text evidence="2">The sequence shown here is derived from an EMBL/GenBank/DDBJ whole genome shotgun (WGS) entry which is preliminary data.</text>
</comment>
<feature type="transmembrane region" description="Helical" evidence="1">
    <location>
        <begin position="12"/>
        <end position="31"/>
    </location>
</feature>
<feature type="transmembrane region" description="Helical" evidence="1">
    <location>
        <begin position="337"/>
        <end position="359"/>
    </location>
</feature>
<keyword evidence="1" id="KW-1133">Transmembrane helix</keyword>
<feature type="transmembrane region" description="Helical" evidence="1">
    <location>
        <begin position="102"/>
        <end position="122"/>
    </location>
</feature>
<feature type="transmembrane region" description="Helical" evidence="1">
    <location>
        <begin position="379"/>
        <end position="401"/>
    </location>
</feature>
<dbReference type="Proteomes" id="UP000241444">
    <property type="component" value="Unassembled WGS sequence"/>
</dbReference>
<proteinExistence type="predicted"/>
<organism evidence="2 3">
    <name type="scientific">Phyllobacterium brassicacearum</name>
    <dbReference type="NCBI Taxonomy" id="314235"/>
    <lineage>
        <taxon>Bacteria</taxon>
        <taxon>Pseudomonadati</taxon>
        <taxon>Pseudomonadota</taxon>
        <taxon>Alphaproteobacteria</taxon>
        <taxon>Hyphomicrobiales</taxon>
        <taxon>Phyllobacteriaceae</taxon>
        <taxon>Phyllobacterium</taxon>
    </lineage>
</organism>
<evidence type="ECO:0000313" key="2">
    <source>
        <dbReference type="EMBL" id="PSH61734.1"/>
    </source>
</evidence>
<evidence type="ECO:0000313" key="3">
    <source>
        <dbReference type="Proteomes" id="UP000241444"/>
    </source>
</evidence>
<protein>
    <submittedName>
        <fullName evidence="2">Uncharacterized protein</fullName>
    </submittedName>
</protein>
<accession>A0A2P7B5I8</accession>
<dbReference type="AlphaFoldDB" id="A0A2P7B5I8"/>
<gene>
    <name evidence="2" type="ORF">CU102_26510</name>
</gene>
<keyword evidence="1" id="KW-0812">Transmembrane</keyword>
<feature type="transmembrane region" description="Helical" evidence="1">
    <location>
        <begin position="63"/>
        <end position="82"/>
    </location>
</feature>
<keyword evidence="1" id="KW-0472">Membrane</keyword>
<evidence type="ECO:0000256" key="1">
    <source>
        <dbReference type="SAM" id="Phobius"/>
    </source>
</evidence>
<sequence length="625" mass="68985">MRKESDMDLFPGHYQSIYFLFGLFVVMVYAWQKFNEPTFPRGETMPSTVDPLRHMFTQGAYKNARLTYVCVSLLLYSALVWPGPSMMRLLGTGGTPDLPAEAWALLVALFLVGLVPNSRIKWVIMVEEFLRRSVHSWYLVPARVEGMIGSLEDARYEPPERVLRAVSGPFRERLEALRSDLKAPPASLEHRWARATFIFNMLKQIGVAAELPLKAAAFHPFSDDFRGIQEKYSLVQKDVAALHTQPQTDQVEEDLKTVINGLLKRMYAYISWGLGNQEKNEREIDEVLRDIGFKIPVRSPYRPIDILGPAIALVALITMVFWLVLESFRGGSMETSIKIATQAAVSAFCMYGAAVYIALNSRSTLIRNRDWSEGSPRCFLTIAFKAGIATWLTIALFTAVFTPENTWNSLSGLARWVGSLATDSALTMDRETVLYLPKRVGTASPWFFVGAVASVLIFIRFRGDVRTGDTQKRLIDAAVVAIGLGATVYLAQMIQGAWDKIPGIGTVSLKVGLAGLACGAVLGYFVPHAFRMSVSRPYDRNASAALDDLVGKAEKALGAQSDAEDWVFTPHKKLGGITPAEALQHKSLATGVSTLLDFAAPPETEAQPPAIITRPTPMIIEGGRS</sequence>
<name>A0A2P7B5I8_9HYPH</name>
<reference evidence="3" key="1">
    <citation type="submission" date="2017-11" db="EMBL/GenBank/DDBJ databases">
        <authorList>
            <person name="Kuznetsova I."/>
            <person name="Sazanova A."/>
            <person name="Chirak E."/>
            <person name="Safronova V."/>
            <person name="Willems A."/>
        </authorList>
    </citation>
    <scope>NUCLEOTIDE SEQUENCE [LARGE SCALE GENOMIC DNA]</scope>
    <source>
        <strain evidence="3">STM 196</strain>
    </source>
</reference>
<feature type="transmembrane region" description="Helical" evidence="1">
    <location>
        <begin position="306"/>
        <end position="325"/>
    </location>
</feature>
<feature type="transmembrane region" description="Helical" evidence="1">
    <location>
        <begin position="443"/>
        <end position="461"/>
    </location>
</feature>
<feature type="transmembrane region" description="Helical" evidence="1">
    <location>
        <begin position="473"/>
        <end position="491"/>
    </location>
</feature>
<keyword evidence="3" id="KW-1185">Reference proteome</keyword>
<feature type="transmembrane region" description="Helical" evidence="1">
    <location>
        <begin position="511"/>
        <end position="530"/>
    </location>
</feature>
<dbReference type="EMBL" id="PGGO01000034">
    <property type="protein sequence ID" value="PSH61734.1"/>
    <property type="molecule type" value="Genomic_DNA"/>
</dbReference>